<accession>A0AAD4ZGS8</accession>
<feature type="compositionally biased region" description="Acidic residues" evidence="1">
    <location>
        <begin position="61"/>
        <end position="98"/>
    </location>
</feature>
<reference evidence="2 3" key="1">
    <citation type="journal article" date="2022" name="G3 (Bethesda)">
        <title>Whole-genome sequence and methylome profiling of the almond [Prunus dulcis (Mill.) D.A. Webb] cultivar 'Nonpareil'.</title>
        <authorList>
            <person name="D'Amico-Willman K.M."/>
            <person name="Ouma W.Z."/>
            <person name="Meulia T."/>
            <person name="Sideli G.M."/>
            <person name="Gradziel T.M."/>
            <person name="Fresnedo-Ramirez J."/>
        </authorList>
    </citation>
    <scope>NUCLEOTIDE SEQUENCE [LARGE SCALE GENOMIC DNA]</scope>
    <source>
        <strain evidence="2">Clone GOH B32 T37-40</strain>
    </source>
</reference>
<feature type="compositionally biased region" description="Acidic residues" evidence="1">
    <location>
        <begin position="118"/>
        <end position="131"/>
    </location>
</feature>
<evidence type="ECO:0000313" key="3">
    <source>
        <dbReference type="Proteomes" id="UP001054821"/>
    </source>
</evidence>
<dbReference type="EMBL" id="JAJFAZ020000002">
    <property type="protein sequence ID" value="KAI5345309.1"/>
    <property type="molecule type" value="Genomic_DNA"/>
</dbReference>
<evidence type="ECO:0008006" key="4">
    <source>
        <dbReference type="Google" id="ProtNLM"/>
    </source>
</evidence>
<feature type="compositionally biased region" description="Basic and acidic residues" evidence="1">
    <location>
        <begin position="133"/>
        <end position="144"/>
    </location>
</feature>
<evidence type="ECO:0000256" key="1">
    <source>
        <dbReference type="SAM" id="MobiDB-lite"/>
    </source>
</evidence>
<proteinExistence type="predicted"/>
<keyword evidence="3" id="KW-1185">Reference proteome</keyword>
<feature type="region of interest" description="Disordered" evidence="1">
    <location>
        <begin position="115"/>
        <end position="145"/>
    </location>
</feature>
<comment type="caution">
    <text evidence="2">The sequence shown here is derived from an EMBL/GenBank/DDBJ whole genome shotgun (WGS) entry which is preliminary data.</text>
</comment>
<sequence>MPLKVRDGGEAPFYDANVEVEDVGEYESDVEEEDVREYVDVEDVRLEEQEEEYEGGNGDAEYVEQDIEGNGEKVEDGEEEEDIEYRETDFEQTDEEDDNVFHSYVVIEEVGDKKELGEVETDEYDTEDFESLSEGKEVEEEGRKRGLKAPKFKQYNKEHDLLDPKFHIGMKFPTIHDCRQAIRYYSIAYGKKIKYLKNEPYMVRLVCDDAPKGNEESIKDLTTTTKRQG</sequence>
<organism evidence="2 3">
    <name type="scientific">Prunus dulcis</name>
    <name type="common">Almond</name>
    <name type="synonym">Amygdalus dulcis</name>
    <dbReference type="NCBI Taxonomy" id="3755"/>
    <lineage>
        <taxon>Eukaryota</taxon>
        <taxon>Viridiplantae</taxon>
        <taxon>Streptophyta</taxon>
        <taxon>Embryophyta</taxon>
        <taxon>Tracheophyta</taxon>
        <taxon>Spermatophyta</taxon>
        <taxon>Magnoliopsida</taxon>
        <taxon>eudicotyledons</taxon>
        <taxon>Gunneridae</taxon>
        <taxon>Pentapetalae</taxon>
        <taxon>rosids</taxon>
        <taxon>fabids</taxon>
        <taxon>Rosales</taxon>
        <taxon>Rosaceae</taxon>
        <taxon>Amygdaloideae</taxon>
        <taxon>Amygdaleae</taxon>
        <taxon>Prunus</taxon>
    </lineage>
</organism>
<gene>
    <name evidence="2" type="ORF">L3X38_013186</name>
</gene>
<dbReference type="AlphaFoldDB" id="A0AAD4ZGS8"/>
<name>A0AAD4ZGS8_PRUDU</name>
<feature type="region of interest" description="Disordered" evidence="1">
    <location>
        <begin position="43"/>
        <end position="99"/>
    </location>
</feature>
<dbReference type="Proteomes" id="UP001054821">
    <property type="component" value="Chromosome 2"/>
</dbReference>
<protein>
    <recommendedName>
        <fullName evidence="4">Transposase MuDR plant domain-containing protein</fullName>
    </recommendedName>
</protein>
<evidence type="ECO:0000313" key="2">
    <source>
        <dbReference type="EMBL" id="KAI5345309.1"/>
    </source>
</evidence>